<evidence type="ECO:0000256" key="1">
    <source>
        <dbReference type="ARBA" id="ARBA00022741"/>
    </source>
</evidence>
<evidence type="ECO:0000256" key="3">
    <source>
        <dbReference type="ARBA" id="ARBA00023125"/>
    </source>
</evidence>
<evidence type="ECO:0000256" key="2">
    <source>
        <dbReference type="ARBA" id="ARBA00022840"/>
    </source>
</evidence>
<dbReference type="EMBL" id="OFSN01000001">
    <property type="protein sequence ID" value="SOY40288.1"/>
    <property type="molecule type" value="Genomic_DNA"/>
</dbReference>
<evidence type="ECO:0000259" key="5">
    <source>
        <dbReference type="PROSITE" id="PS51192"/>
    </source>
</evidence>
<dbReference type="GO" id="GO:0009378">
    <property type="term" value="F:four-way junction helicase activity"/>
    <property type="evidence" value="ECO:0007669"/>
    <property type="project" value="TreeGrafter"/>
</dbReference>
<dbReference type="PANTHER" id="PTHR13710">
    <property type="entry name" value="DNA HELICASE RECQ FAMILY MEMBER"/>
    <property type="match status" value="1"/>
</dbReference>
<evidence type="ECO:0000313" key="7">
    <source>
        <dbReference type="EMBL" id="SOY40288.1"/>
    </source>
</evidence>
<dbReference type="InterPro" id="IPR027417">
    <property type="entry name" value="P-loop_NTPase"/>
</dbReference>
<dbReference type="GO" id="GO:0005524">
    <property type="term" value="F:ATP binding"/>
    <property type="evidence" value="ECO:0007669"/>
    <property type="project" value="UniProtKB-KW"/>
</dbReference>
<reference evidence="7" key="1">
    <citation type="submission" date="2018-01" db="EMBL/GenBank/DDBJ databases">
        <authorList>
            <person name="Clerissi C."/>
        </authorList>
    </citation>
    <scope>NUCLEOTIDE SEQUENCE</scope>
    <source>
        <strain evidence="7">Cupriavidus taiwanensis LMG 19430</strain>
    </source>
</reference>
<dbReference type="PANTHER" id="PTHR13710:SF153">
    <property type="entry name" value="RECQ-LIKE DNA HELICASE BLM"/>
    <property type="match status" value="1"/>
</dbReference>
<dbReference type="SMART" id="SM00487">
    <property type="entry name" value="DEXDc"/>
    <property type="match status" value="1"/>
</dbReference>
<keyword evidence="2" id="KW-0067">ATP-binding</keyword>
<dbReference type="GO" id="GO:0003677">
    <property type="term" value="F:DNA binding"/>
    <property type="evidence" value="ECO:0007669"/>
    <property type="project" value="UniProtKB-KW"/>
</dbReference>
<keyword evidence="3" id="KW-0238">DNA-binding</keyword>
<dbReference type="PROSITE" id="PS51194">
    <property type="entry name" value="HELICASE_CTER"/>
    <property type="match status" value="1"/>
</dbReference>
<name>A0A375B9F1_9BURK</name>
<dbReference type="GO" id="GO:0043138">
    <property type="term" value="F:3'-5' DNA helicase activity"/>
    <property type="evidence" value="ECO:0007669"/>
    <property type="project" value="TreeGrafter"/>
</dbReference>
<dbReference type="Gene3D" id="3.40.50.300">
    <property type="entry name" value="P-loop containing nucleotide triphosphate hydrolases"/>
    <property type="match status" value="2"/>
</dbReference>
<protein>
    <submittedName>
        <fullName evidence="7">Helicase-like protein</fullName>
    </submittedName>
</protein>
<dbReference type="InterPro" id="IPR014001">
    <property type="entry name" value="Helicase_ATP-bd"/>
</dbReference>
<dbReference type="Proteomes" id="UP000257016">
    <property type="component" value="Unassembled WGS sequence"/>
</dbReference>
<dbReference type="SMART" id="SM00490">
    <property type="entry name" value="HELICc"/>
    <property type="match status" value="1"/>
</dbReference>
<feature type="domain" description="Helicase C-terminal" evidence="6">
    <location>
        <begin position="381"/>
        <end position="526"/>
    </location>
</feature>
<dbReference type="AlphaFoldDB" id="A0A375B9F1"/>
<sequence length="830" mass="90566">MRELEGAEAFDALRRVLAVEQQEEWRASGEPSIERLRAALGDVTRQASELDLAVMLRQALRREDARRNYEVSPRVIVKHPRLAEFLAWKQVGLSADPVAGGFRVSANVWRPEWLAAAGSLGVDDVAASEAVRRSFGGQDCAGDPFLAAIGRARYRSPGQRAAVRAALSTPPGATLVIALATGEGKSMVFQLIHAVGFVGEAGSASRGVTLVIVPTVALGVNHEEEALSVCGLERPLAYQGGASVANAALAARIAEGIQGLCFASPEAACGPLRSALRKAASAGQLRSMVVDEAHLVDQWGTGFRTEFQELSGLRQELLAASPSGREPRTVLLSATLTAQSRETLRALFGIGGGFESISAVRLRSEPDYWVAKADESARHGRVIEALYHVPRPAVLYVTEVEHAEVWRKRLRNVGFNRVGMLHGKTSREARERIVASWREGALDVVIGTSAFGLGIDYAHARSVVHACVPETLDRFYQEVGRGGRDGKASLSLIVPAPSDFPIAERISQQKVISVDRGLERWTALFAGKRSMGGNRFAVRVDGSPGVTEDDIDMIGDWNADWNLRTLALMARAGLVRLLGTPLSLMSEPGDWLEIELLDDEHLRRETWDQRVEPVRANGRASALRNFELMQRFIADTECPAEILERLYGRDHVARTCSSCSRCRPCGSARQPDLPTAEPKSPWHLPTPHLLTRLFDADGRLLVTYGEVSGRAASRRLGDTLERLCRMGLAKLILMGEAPFDLDRVLRFAQTNPFFVSQLPSPIHSRLPAGPELVLVGRDQPLGEAAYAPLPGRIRLFLVPENLRAQSGHLLRDVFGGRVLTLDELHARVSE</sequence>
<keyword evidence="1" id="KW-0547">Nucleotide-binding</keyword>
<feature type="domain" description="Helicase ATP-binding" evidence="5">
    <location>
        <begin position="166"/>
        <end position="354"/>
    </location>
</feature>
<gene>
    <name evidence="7" type="ORF">CBM2586_A10253</name>
</gene>
<dbReference type="Pfam" id="PF00270">
    <property type="entry name" value="DEAD"/>
    <property type="match status" value="1"/>
</dbReference>
<accession>A0A375B9F1</accession>
<dbReference type="Pfam" id="PF00271">
    <property type="entry name" value="Helicase_C"/>
    <property type="match status" value="1"/>
</dbReference>
<dbReference type="GO" id="GO:0000724">
    <property type="term" value="P:double-strand break repair via homologous recombination"/>
    <property type="evidence" value="ECO:0007669"/>
    <property type="project" value="TreeGrafter"/>
</dbReference>
<dbReference type="GO" id="GO:0005737">
    <property type="term" value="C:cytoplasm"/>
    <property type="evidence" value="ECO:0007669"/>
    <property type="project" value="TreeGrafter"/>
</dbReference>
<dbReference type="PROSITE" id="PS51192">
    <property type="entry name" value="HELICASE_ATP_BIND_1"/>
    <property type="match status" value="1"/>
</dbReference>
<comment type="caution">
    <text evidence="7">The sequence shown here is derived from an EMBL/GenBank/DDBJ whole genome shotgun (WGS) entry which is preliminary data.</text>
</comment>
<dbReference type="InterPro" id="IPR001650">
    <property type="entry name" value="Helicase_C-like"/>
</dbReference>
<evidence type="ECO:0000259" key="6">
    <source>
        <dbReference type="PROSITE" id="PS51194"/>
    </source>
</evidence>
<dbReference type="SUPFAM" id="SSF52540">
    <property type="entry name" value="P-loop containing nucleoside triphosphate hydrolases"/>
    <property type="match status" value="1"/>
</dbReference>
<keyword evidence="4" id="KW-0413">Isomerase</keyword>
<organism evidence="7">
    <name type="scientific">Cupriavidus taiwanensis</name>
    <dbReference type="NCBI Taxonomy" id="164546"/>
    <lineage>
        <taxon>Bacteria</taxon>
        <taxon>Pseudomonadati</taxon>
        <taxon>Pseudomonadota</taxon>
        <taxon>Betaproteobacteria</taxon>
        <taxon>Burkholderiales</taxon>
        <taxon>Burkholderiaceae</taxon>
        <taxon>Cupriavidus</taxon>
    </lineage>
</organism>
<evidence type="ECO:0000256" key="4">
    <source>
        <dbReference type="ARBA" id="ARBA00023235"/>
    </source>
</evidence>
<dbReference type="InterPro" id="IPR011545">
    <property type="entry name" value="DEAD/DEAH_box_helicase_dom"/>
</dbReference>
<dbReference type="GO" id="GO:0005694">
    <property type="term" value="C:chromosome"/>
    <property type="evidence" value="ECO:0007669"/>
    <property type="project" value="TreeGrafter"/>
</dbReference>
<dbReference type="NCBIfam" id="NF041063">
    <property type="entry name" value="DpdF"/>
    <property type="match status" value="1"/>
</dbReference>
<proteinExistence type="predicted"/>